<sequence length="504" mass="54914">MPLFLILDQGGQSVRALIIDQQGQVLARAQHAIATHYGDKGETEQDPSSIAQHIKQCARRATQALSVVQQQQLKSAGLVTQRASLLATHRSSGKPLTPLYSWQDRRGGALIRNSGLSTQQIREETGLRLSPHYGVAKMRWCLKHHTQVKAAASSDQLVFTPIVSYLVNQLTDSDRYLCDPINGSRTLLMQRQTAQWSSLLCDAFKIDRKWLPELTSNQGDFGSIKLAGCLKPELPLSYVSGDQAGALFSRGLPAQDTITINLGTGAFVSRLTDADDNKLLRSLIHVAEHSISALEGTVNGAASALQQVMSKHQNGKSNPASTLQQIDGTSPDIPLFINGVGGLGAPFWQPDFTSEFVAVDDKPLQPDPVNELTAVTESIAFLIQMIVQRLDGVGPKVARIDINGGLSRVNYLCQAIANLSGIEVVRQQENEGSALGCAWWLAGCPEQWRTNDAFTRFIPSEMPSLQNRFKAWQQAMKLRLPAEQASVFDSQPLQGVGLNGYGTI</sequence>
<evidence type="ECO:0000259" key="6">
    <source>
        <dbReference type="Pfam" id="PF00370"/>
    </source>
</evidence>
<evidence type="ECO:0000256" key="2">
    <source>
        <dbReference type="ARBA" id="ARBA00022679"/>
    </source>
</evidence>
<protein>
    <submittedName>
        <fullName evidence="8">FGGY family carbohydrate kinase</fullName>
    </submittedName>
</protein>
<name>A0ABW4XI22_9GAMM</name>
<feature type="domain" description="Carbohydrate kinase FGGY N-terminal" evidence="6">
    <location>
        <begin position="4"/>
        <end position="248"/>
    </location>
</feature>
<gene>
    <name evidence="8" type="ORF">ACFSJ3_04275</name>
</gene>
<keyword evidence="4 8" id="KW-0418">Kinase</keyword>
<dbReference type="GO" id="GO:0016301">
    <property type="term" value="F:kinase activity"/>
    <property type="evidence" value="ECO:0007669"/>
    <property type="project" value="UniProtKB-KW"/>
</dbReference>
<dbReference type="PIRSF" id="PIRSF000538">
    <property type="entry name" value="GlpK"/>
    <property type="match status" value="1"/>
</dbReference>
<evidence type="ECO:0000256" key="1">
    <source>
        <dbReference type="ARBA" id="ARBA00009156"/>
    </source>
</evidence>
<dbReference type="InterPro" id="IPR043129">
    <property type="entry name" value="ATPase_NBD"/>
</dbReference>
<keyword evidence="5" id="KW-0067">ATP-binding</keyword>
<feature type="domain" description="Carbohydrate kinase FGGY C-terminal" evidence="7">
    <location>
        <begin position="260"/>
        <end position="438"/>
    </location>
</feature>
<evidence type="ECO:0000259" key="7">
    <source>
        <dbReference type="Pfam" id="PF02782"/>
    </source>
</evidence>
<keyword evidence="9" id="KW-1185">Reference proteome</keyword>
<evidence type="ECO:0000313" key="9">
    <source>
        <dbReference type="Proteomes" id="UP001597380"/>
    </source>
</evidence>
<dbReference type="InterPro" id="IPR000577">
    <property type="entry name" value="Carb_kinase_FGGY"/>
</dbReference>
<evidence type="ECO:0000313" key="8">
    <source>
        <dbReference type="EMBL" id="MFD2095190.1"/>
    </source>
</evidence>
<dbReference type="RefSeq" id="WP_345338352.1">
    <property type="nucleotide sequence ID" value="NZ_BAABLI010000005.1"/>
</dbReference>
<dbReference type="EMBL" id="JBHUHT010000008">
    <property type="protein sequence ID" value="MFD2095190.1"/>
    <property type="molecule type" value="Genomic_DNA"/>
</dbReference>
<comment type="similarity">
    <text evidence="1">Belongs to the FGGY kinase family.</text>
</comment>
<comment type="caution">
    <text evidence="8">The sequence shown here is derived from an EMBL/GenBank/DDBJ whole genome shotgun (WGS) entry which is preliminary data.</text>
</comment>
<dbReference type="PANTHER" id="PTHR10196:SF69">
    <property type="entry name" value="GLYCEROL KINASE"/>
    <property type="match status" value="1"/>
</dbReference>
<dbReference type="InterPro" id="IPR018484">
    <property type="entry name" value="FGGY_N"/>
</dbReference>
<evidence type="ECO:0000256" key="4">
    <source>
        <dbReference type="ARBA" id="ARBA00022777"/>
    </source>
</evidence>
<dbReference type="Gene3D" id="3.30.420.40">
    <property type="match status" value="2"/>
</dbReference>
<keyword evidence="3" id="KW-0547">Nucleotide-binding</keyword>
<dbReference type="Pfam" id="PF02782">
    <property type="entry name" value="FGGY_C"/>
    <property type="match status" value="1"/>
</dbReference>
<organism evidence="8 9">
    <name type="scientific">Corallincola platygyrae</name>
    <dbReference type="NCBI Taxonomy" id="1193278"/>
    <lineage>
        <taxon>Bacteria</taxon>
        <taxon>Pseudomonadati</taxon>
        <taxon>Pseudomonadota</taxon>
        <taxon>Gammaproteobacteria</taxon>
        <taxon>Alteromonadales</taxon>
        <taxon>Psychromonadaceae</taxon>
        <taxon>Corallincola</taxon>
    </lineage>
</organism>
<dbReference type="Pfam" id="PF00370">
    <property type="entry name" value="FGGY_N"/>
    <property type="match status" value="1"/>
</dbReference>
<dbReference type="PANTHER" id="PTHR10196">
    <property type="entry name" value="SUGAR KINASE"/>
    <property type="match status" value="1"/>
</dbReference>
<dbReference type="SUPFAM" id="SSF53067">
    <property type="entry name" value="Actin-like ATPase domain"/>
    <property type="match status" value="2"/>
</dbReference>
<proteinExistence type="inferred from homology"/>
<evidence type="ECO:0000256" key="3">
    <source>
        <dbReference type="ARBA" id="ARBA00022741"/>
    </source>
</evidence>
<accession>A0ABW4XI22</accession>
<keyword evidence="2" id="KW-0808">Transferase</keyword>
<dbReference type="InterPro" id="IPR018485">
    <property type="entry name" value="FGGY_C"/>
</dbReference>
<dbReference type="Proteomes" id="UP001597380">
    <property type="component" value="Unassembled WGS sequence"/>
</dbReference>
<evidence type="ECO:0000256" key="5">
    <source>
        <dbReference type="ARBA" id="ARBA00022840"/>
    </source>
</evidence>
<reference evidence="9" key="1">
    <citation type="journal article" date="2019" name="Int. J. Syst. Evol. Microbiol.">
        <title>The Global Catalogue of Microorganisms (GCM) 10K type strain sequencing project: providing services to taxonomists for standard genome sequencing and annotation.</title>
        <authorList>
            <consortium name="The Broad Institute Genomics Platform"/>
            <consortium name="The Broad Institute Genome Sequencing Center for Infectious Disease"/>
            <person name="Wu L."/>
            <person name="Ma J."/>
        </authorList>
    </citation>
    <scope>NUCLEOTIDE SEQUENCE [LARGE SCALE GENOMIC DNA]</scope>
    <source>
        <strain evidence="9">CGMCC 1.10992</strain>
    </source>
</reference>